<dbReference type="PANTHER" id="PTHR11999:SF70">
    <property type="entry name" value="MIP05841P"/>
    <property type="match status" value="1"/>
</dbReference>
<dbReference type="Gene3D" id="3.40.640.10">
    <property type="entry name" value="Type I PLP-dependent aspartate aminotransferase-like (Major domain)"/>
    <property type="match status" value="1"/>
</dbReference>
<evidence type="ECO:0000256" key="2">
    <source>
        <dbReference type="ARBA" id="ARBA00022793"/>
    </source>
</evidence>
<dbReference type="AlphaFoldDB" id="A0A0C2FUT3"/>
<dbReference type="InterPro" id="IPR002129">
    <property type="entry name" value="PyrdxlP-dep_de-COase"/>
</dbReference>
<dbReference type="GO" id="GO:0019752">
    <property type="term" value="P:carboxylic acid metabolic process"/>
    <property type="evidence" value="ECO:0007669"/>
    <property type="project" value="InterPro"/>
</dbReference>
<reference evidence="6 7" key="1">
    <citation type="submission" date="2013-12" db="EMBL/GenBank/DDBJ databases">
        <title>Draft genome of the parsitic nematode Ancylostoma duodenale.</title>
        <authorList>
            <person name="Mitreva M."/>
        </authorList>
    </citation>
    <scope>NUCLEOTIDE SEQUENCE [LARGE SCALE GENOMIC DNA]</scope>
    <source>
        <strain evidence="6 7">Zhejiang</strain>
    </source>
</reference>
<evidence type="ECO:0000256" key="3">
    <source>
        <dbReference type="ARBA" id="ARBA00022898"/>
    </source>
</evidence>
<proteinExistence type="inferred from homology"/>
<dbReference type="EMBL" id="KN749766">
    <property type="protein sequence ID" value="KIH50424.1"/>
    <property type="molecule type" value="Genomic_DNA"/>
</dbReference>
<dbReference type="PANTHER" id="PTHR11999">
    <property type="entry name" value="GROUP II PYRIDOXAL-5-PHOSPHATE DECARBOXYLASE"/>
    <property type="match status" value="1"/>
</dbReference>
<evidence type="ECO:0000256" key="5">
    <source>
        <dbReference type="RuleBase" id="RU000382"/>
    </source>
</evidence>
<dbReference type="InterPro" id="IPR010977">
    <property type="entry name" value="Aromatic_deC"/>
</dbReference>
<evidence type="ECO:0000313" key="6">
    <source>
        <dbReference type="EMBL" id="KIH50424.1"/>
    </source>
</evidence>
<evidence type="ECO:0000256" key="4">
    <source>
        <dbReference type="ARBA" id="ARBA00023239"/>
    </source>
</evidence>
<evidence type="ECO:0000256" key="1">
    <source>
        <dbReference type="ARBA" id="ARBA00001933"/>
    </source>
</evidence>
<sequence>MENGLIPTHIHCTLGTSSTAADDKLDSIWPVAEKYEMWVHCDASYSGNAWIDEKYRGNA</sequence>
<comment type="cofactor">
    <cofactor evidence="1 5">
        <name>pyridoxal 5'-phosphate</name>
        <dbReference type="ChEBI" id="CHEBI:597326"/>
    </cofactor>
</comment>
<protein>
    <submittedName>
        <fullName evidence="6">Uncharacterized protein</fullName>
    </submittedName>
</protein>
<comment type="similarity">
    <text evidence="5">Belongs to the group II decarboxylase family.</text>
</comment>
<dbReference type="SUPFAM" id="SSF53383">
    <property type="entry name" value="PLP-dependent transferases"/>
    <property type="match status" value="1"/>
</dbReference>
<name>A0A0C2FUT3_9BILA</name>
<dbReference type="GO" id="GO:0030170">
    <property type="term" value="F:pyridoxal phosphate binding"/>
    <property type="evidence" value="ECO:0007669"/>
    <property type="project" value="InterPro"/>
</dbReference>
<evidence type="ECO:0000313" key="7">
    <source>
        <dbReference type="Proteomes" id="UP000054047"/>
    </source>
</evidence>
<keyword evidence="4 5" id="KW-0456">Lyase</keyword>
<dbReference type="GO" id="GO:0005737">
    <property type="term" value="C:cytoplasm"/>
    <property type="evidence" value="ECO:0007669"/>
    <property type="project" value="TreeGrafter"/>
</dbReference>
<organism evidence="6 7">
    <name type="scientific">Ancylostoma duodenale</name>
    <dbReference type="NCBI Taxonomy" id="51022"/>
    <lineage>
        <taxon>Eukaryota</taxon>
        <taxon>Metazoa</taxon>
        <taxon>Ecdysozoa</taxon>
        <taxon>Nematoda</taxon>
        <taxon>Chromadorea</taxon>
        <taxon>Rhabditida</taxon>
        <taxon>Rhabditina</taxon>
        <taxon>Rhabditomorpha</taxon>
        <taxon>Strongyloidea</taxon>
        <taxon>Ancylostomatidae</taxon>
        <taxon>Ancylostomatinae</taxon>
        <taxon>Ancylostoma</taxon>
    </lineage>
</organism>
<dbReference type="OrthoDB" id="639767at2759"/>
<dbReference type="InterPro" id="IPR015424">
    <property type="entry name" value="PyrdxlP-dep_Trfase"/>
</dbReference>
<keyword evidence="3 5" id="KW-0663">Pyridoxal phosphate</keyword>
<gene>
    <name evidence="6" type="ORF">ANCDUO_19498</name>
</gene>
<keyword evidence="7" id="KW-1185">Reference proteome</keyword>
<dbReference type="GO" id="GO:0016831">
    <property type="term" value="F:carboxy-lyase activity"/>
    <property type="evidence" value="ECO:0007669"/>
    <property type="project" value="UniProtKB-KW"/>
</dbReference>
<dbReference type="InterPro" id="IPR015421">
    <property type="entry name" value="PyrdxlP-dep_Trfase_major"/>
</dbReference>
<dbReference type="Pfam" id="PF00282">
    <property type="entry name" value="Pyridoxal_deC"/>
    <property type="match status" value="1"/>
</dbReference>
<dbReference type="Proteomes" id="UP000054047">
    <property type="component" value="Unassembled WGS sequence"/>
</dbReference>
<accession>A0A0C2FUT3</accession>
<keyword evidence="2" id="KW-0210">Decarboxylase</keyword>